<proteinExistence type="predicted"/>
<organism evidence="1 2">
    <name type="scientific">Hermanssonia centrifuga</name>
    <dbReference type="NCBI Taxonomy" id="98765"/>
    <lineage>
        <taxon>Eukaryota</taxon>
        <taxon>Fungi</taxon>
        <taxon>Dikarya</taxon>
        <taxon>Basidiomycota</taxon>
        <taxon>Agaricomycotina</taxon>
        <taxon>Agaricomycetes</taxon>
        <taxon>Polyporales</taxon>
        <taxon>Meruliaceae</taxon>
        <taxon>Hermanssonia</taxon>
    </lineage>
</organism>
<gene>
    <name evidence="1" type="ORF">PHLCEN_2v11839</name>
</gene>
<keyword evidence="2" id="KW-1185">Reference proteome</keyword>
<evidence type="ECO:0000313" key="1">
    <source>
        <dbReference type="EMBL" id="PSR72247.1"/>
    </source>
</evidence>
<reference evidence="1 2" key="1">
    <citation type="submission" date="2018-02" db="EMBL/GenBank/DDBJ databases">
        <title>Genome sequence of the basidiomycete white-rot fungus Phlebia centrifuga.</title>
        <authorList>
            <person name="Granchi Z."/>
            <person name="Peng M."/>
            <person name="de Vries R.P."/>
            <person name="Hilden K."/>
            <person name="Makela M.R."/>
            <person name="Grigoriev I."/>
            <person name="Riley R."/>
        </authorList>
    </citation>
    <scope>NUCLEOTIDE SEQUENCE [LARGE SCALE GENOMIC DNA]</scope>
    <source>
        <strain evidence="1 2">FBCC195</strain>
    </source>
</reference>
<sequence>MANNNPDGHTERHHIGMHVYELVRIHTDTTIIDLNVGQAALILAEMSVDVARNCESLSAGFCHVASGLLDLKRTIISLIMALEQPSPSDTPHTLQSLQPLPLSALGVRFSGAAQRALNLELHEPSPALQNVEI</sequence>
<accession>A0A2R6NIP2</accession>
<comment type="caution">
    <text evidence="1">The sequence shown here is derived from an EMBL/GenBank/DDBJ whole genome shotgun (WGS) entry which is preliminary data.</text>
</comment>
<evidence type="ECO:0000313" key="2">
    <source>
        <dbReference type="Proteomes" id="UP000186601"/>
    </source>
</evidence>
<dbReference type="AlphaFoldDB" id="A0A2R6NIP2"/>
<name>A0A2R6NIP2_9APHY</name>
<dbReference type="EMBL" id="MLYV02001198">
    <property type="protein sequence ID" value="PSR72247.1"/>
    <property type="molecule type" value="Genomic_DNA"/>
</dbReference>
<dbReference type="Proteomes" id="UP000186601">
    <property type="component" value="Unassembled WGS sequence"/>
</dbReference>
<protein>
    <submittedName>
        <fullName evidence="1">Uncharacterized protein</fullName>
    </submittedName>
</protein>